<dbReference type="InterPro" id="IPR009079">
    <property type="entry name" value="4_helix_cytokine-like_core"/>
</dbReference>
<evidence type="ECO:0000256" key="9">
    <source>
        <dbReference type="RuleBase" id="RU368043"/>
    </source>
</evidence>
<dbReference type="SUPFAM" id="SSF47266">
    <property type="entry name" value="4-helical cytokines"/>
    <property type="match status" value="1"/>
</dbReference>
<keyword evidence="6 9" id="KW-1125">Evasion of host immunity by viral interleukin-like protein</keyword>
<dbReference type="GO" id="GO:0005125">
    <property type="term" value="F:cytokine activity"/>
    <property type="evidence" value="ECO:0007669"/>
    <property type="project" value="UniProtKB-UniRule"/>
</dbReference>
<dbReference type="Pfam" id="PF00726">
    <property type="entry name" value="IL10"/>
    <property type="match status" value="1"/>
</dbReference>
<comment type="subcellular location">
    <subcellularLocation>
        <location evidence="1 9">Secreted</location>
    </subcellularLocation>
</comment>
<dbReference type="GO" id="GO:0005615">
    <property type="term" value="C:extracellular space"/>
    <property type="evidence" value="ECO:0007669"/>
    <property type="project" value="UniProtKB-UniRule"/>
</dbReference>
<dbReference type="GO" id="GO:0052031">
    <property type="term" value="P:symbiont-mediated perturbation of host defense response"/>
    <property type="evidence" value="ECO:0007669"/>
    <property type="project" value="UniProtKB-UniRule"/>
</dbReference>
<dbReference type="PANTHER" id="PTHR48482:SF5">
    <property type="entry name" value="INTERLEUKIN-10"/>
    <property type="match status" value="1"/>
</dbReference>
<evidence type="ECO:0000256" key="5">
    <source>
        <dbReference type="ARBA" id="ARBA00022729"/>
    </source>
</evidence>
<evidence type="ECO:0000256" key="7">
    <source>
        <dbReference type="ARBA" id="ARBA00023157"/>
    </source>
</evidence>
<evidence type="ECO:0000256" key="1">
    <source>
        <dbReference type="ARBA" id="ARBA00004613"/>
    </source>
</evidence>
<proteinExistence type="inferred from homology"/>
<comment type="similarity">
    <text evidence="2 9">Belongs to the IL-10 family.</text>
</comment>
<evidence type="ECO:0000313" key="10">
    <source>
        <dbReference type="EMBL" id="AAF61204.1"/>
    </source>
</evidence>
<reference evidence="10" key="1">
    <citation type="submission" date="1999-11" db="EMBL/GenBank/DDBJ databases">
        <title>Primate Cytomegaloviruses Encode and Express an Interleukin-10-Like Gene.</title>
        <authorList>
            <person name="Lockridge K.M."/>
            <person name="Zhou S.S."/>
            <person name="Kravitz R.H."/>
            <person name="Johnson J."/>
            <person name="Blewett E."/>
            <person name="Barry P.A."/>
        </authorList>
    </citation>
    <scope>NUCLEOTIDE SEQUENCE</scope>
    <source>
        <strain evidence="10">MMU28684</strain>
    </source>
</reference>
<keyword evidence="8 9" id="KW-0899">Viral immunoevasion</keyword>
<keyword evidence="9" id="KW-0945">Host-virus interaction</keyword>
<organismHost>
    <name type="scientific">Macaca mulatta</name>
    <name type="common">Rhesus macaque</name>
    <dbReference type="NCBI Taxonomy" id="9544"/>
</organismHost>
<dbReference type="Gene3D" id="1.20.1250.10">
    <property type="match status" value="1"/>
</dbReference>
<protein>
    <recommendedName>
        <fullName evidence="9">Viral interleukin-10 homolog</fullName>
    </recommendedName>
</protein>
<organism evidence="10">
    <name type="scientific">Rhesus cytomegalovirus (strain 68-1)</name>
    <name type="common">RhCMV</name>
    <dbReference type="NCBI Taxonomy" id="47929"/>
    <lineage>
        <taxon>Viruses</taxon>
        <taxon>Duplodnaviria</taxon>
        <taxon>Heunggongvirae</taxon>
        <taxon>Peploviricota</taxon>
        <taxon>Herviviricetes</taxon>
        <taxon>Herpesvirales</taxon>
        <taxon>Orthoherpesviridae</taxon>
        <taxon>Betaherpesvirinae</taxon>
        <taxon>Cytomegalovirus</taxon>
        <taxon>Cytomegalovirus macacinebeta3</taxon>
    </lineage>
</organism>
<dbReference type="SMART" id="SM00188">
    <property type="entry name" value="IL10"/>
    <property type="match status" value="1"/>
</dbReference>
<keyword evidence="3 9" id="KW-0202">Cytokine</keyword>
<evidence type="ECO:0000256" key="4">
    <source>
        <dbReference type="ARBA" id="ARBA00022525"/>
    </source>
</evidence>
<keyword evidence="4 9" id="KW-0964">Secreted</keyword>
<evidence type="ECO:0000256" key="3">
    <source>
        <dbReference type="ARBA" id="ARBA00022514"/>
    </source>
</evidence>
<dbReference type="InterPro" id="IPR020443">
    <property type="entry name" value="IL-10/19/20/24/26"/>
</dbReference>
<keyword evidence="5" id="KW-0732">Signal</keyword>
<evidence type="ECO:0000256" key="8">
    <source>
        <dbReference type="ARBA" id="ARBA00023280"/>
    </source>
</evidence>
<comment type="function">
    <text evidence="9">Functional viral cytokine homolog that plays a role in regulating host immune response.</text>
</comment>
<dbReference type="EMBL" id="AF200740">
    <property type="protein sequence ID" value="AAF61204.1"/>
    <property type="molecule type" value="Genomic_DNA"/>
</dbReference>
<accession>Q9J4U4</accession>
<keyword evidence="7" id="KW-1015">Disulfide bond</keyword>
<gene>
    <name evidence="10" type="primary">UL111A</name>
</gene>
<name>Q9J4U4_RHCM6</name>
<sequence length="189" mass="21307">MRRRRGSFDIIVAGAIGTLLMMAVVVLSAHDHEHKEVPPACDPVHGNLAGIFKELRATYASIREGLQKKDTVYYTSLFNERVLHEMLSPMGCRVTNELMEHYLDGVLPRASHLDYDNSTLNGLHVFASSMQALYQHMLKCPALACTGKTPAWMYFLEVEHKLNPWRGTAKAAAEADLLLNYLETFLLQF</sequence>
<evidence type="ECO:0000256" key="6">
    <source>
        <dbReference type="ARBA" id="ARBA00022938"/>
    </source>
</evidence>
<evidence type="ECO:0000256" key="2">
    <source>
        <dbReference type="ARBA" id="ARBA00008813"/>
    </source>
</evidence>
<dbReference type="PANTHER" id="PTHR48482">
    <property type="entry name" value="INTERLEUKIN-19-RELATED"/>
    <property type="match status" value="1"/>
</dbReference>